<dbReference type="RefSeq" id="XP_005771005.1">
    <property type="nucleotide sequence ID" value="XM_005770948.1"/>
</dbReference>
<dbReference type="EnsemblProtists" id="EOD18576">
    <property type="protein sequence ID" value="EOD18576"/>
    <property type="gene ID" value="EMIHUDRAFT_243741"/>
</dbReference>
<dbReference type="GO" id="GO:0022625">
    <property type="term" value="C:cytosolic large ribosomal subunit"/>
    <property type="evidence" value="ECO:0007669"/>
    <property type="project" value="TreeGrafter"/>
</dbReference>
<feature type="region of interest" description="Disordered" evidence="1">
    <location>
        <begin position="90"/>
        <end position="123"/>
    </location>
</feature>
<name>A0A0D3J4Z1_EMIH1</name>
<evidence type="ECO:0000313" key="3">
    <source>
        <dbReference type="Proteomes" id="UP000013827"/>
    </source>
</evidence>
<dbReference type="GeneID" id="17264122"/>
<dbReference type="GO" id="GO:0002181">
    <property type="term" value="P:cytoplasmic translation"/>
    <property type="evidence" value="ECO:0007669"/>
    <property type="project" value="TreeGrafter"/>
</dbReference>
<dbReference type="PANTHER" id="PTHR11593:SF10">
    <property type="entry name" value="60S RIBOSOMAL PROTEIN L17"/>
    <property type="match status" value="1"/>
</dbReference>
<keyword evidence="3" id="KW-1185">Reference proteome</keyword>
<dbReference type="eggNOG" id="KOG3353">
    <property type="taxonomic scope" value="Eukaryota"/>
</dbReference>
<dbReference type="InterPro" id="IPR005721">
    <property type="entry name" value="Ribosomal_uL22_euk/arc"/>
</dbReference>
<dbReference type="Proteomes" id="UP000013827">
    <property type="component" value="Unassembled WGS sequence"/>
</dbReference>
<organism evidence="2 3">
    <name type="scientific">Emiliania huxleyi (strain CCMP1516)</name>
    <dbReference type="NCBI Taxonomy" id="280463"/>
    <lineage>
        <taxon>Eukaryota</taxon>
        <taxon>Haptista</taxon>
        <taxon>Haptophyta</taxon>
        <taxon>Prymnesiophyceae</taxon>
        <taxon>Isochrysidales</taxon>
        <taxon>Noelaerhabdaceae</taxon>
        <taxon>Emiliania</taxon>
    </lineage>
</organism>
<accession>A0A0D3J4Z1</accession>
<dbReference type="Gene3D" id="3.90.470.10">
    <property type="entry name" value="Ribosomal protein L22/L17"/>
    <property type="match status" value="1"/>
</dbReference>
<dbReference type="KEGG" id="ehx:EMIHUDRAFT_243741"/>
<dbReference type="PANTHER" id="PTHR11593">
    <property type="entry name" value="60S RIBOSOMAL PROTEIN L17"/>
    <property type="match status" value="1"/>
</dbReference>
<evidence type="ECO:0000256" key="1">
    <source>
        <dbReference type="SAM" id="MobiDB-lite"/>
    </source>
</evidence>
<dbReference type="SUPFAM" id="SSF54843">
    <property type="entry name" value="Ribosomal protein L22"/>
    <property type="match status" value="1"/>
</dbReference>
<protein>
    <submittedName>
        <fullName evidence="2">Uncharacterized protein</fullName>
    </submittedName>
</protein>
<proteinExistence type="predicted"/>
<sequence length="225" mass="24563">MSKMPSAPECAPKYVGGVNSFGYSGTIVHCELASLPGVPPSPQSLAGPRYVRRRYRWRETPHPLVDERGLARSSSANSLTHALRSSELLGFRRGKGLPKESTAQRKKKREIPRADRGFSPKLAGTLASRARRTRVQPLRAALAGAIGACSLALCAAPLPLPSREGRCSPMVKYSRDAENSTKSCKASGSDLRVHFKNTCVTADAIRHMPLKKAKKYLEDVLEKKQ</sequence>
<dbReference type="PaxDb" id="2903-EOD18576"/>
<dbReference type="STRING" id="2903.R1E6A7"/>
<dbReference type="GO" id="GO:0003735">
    <property type="term" value="F:structural constituent of ribosome"/>
    <property type="evidence" value="ECO:0007669"/>
    <property type="project" value="InterPro"/>
</dbReference>
<evidence type="ECO:0000313" key="2">
    <source>
        <dbReference type="EnsemblProtists" id="EOD18576"/>
    </source>
</evidence>
<reference evidence="3" key="1">
    <citation type="journal article" date="2013" name="Nature">
        <title>Pan genome of the phytoplankton Emiliania underpins its global distribution.</title>
        <authorList>
            <person name="Read B.A."/>
            <person name="Kegel J."/>
            <person name="Klute M.J."/>
            <person name="Kuo A."/>
            <person name="Lefebvre S.C."/>
            <person name="Maumus F."/>
            <person name="Mayer C."/>
            <person name="Miller J."/>
            <person name="Monier A."/>
            <person name="Salamov A."/>
            <person name="Young J."/>
            <person name="Aguilar M."/>
            <person name="Claverie J.M."/>
            <person name="Frickenhaus S."/>
            <person name="Gonzalez K."/>
            <person name="Herman E.K."/>
            <person name="Lin Y.C."/>
            <person name="Napier J."/>
            <person name="Ogata H."/>
            <person name="Sarno A.F."/>
            <person name="Shmutz J."/>
            <person name="Schroeder D."/>
            <person name="de Vargas C."/>
            <person name="Verret F."/>
            <person name="von Dassow P."/>
            <person name="Valentin K."/>
            <person name="Van de Peer Y."/>
            <person name="Wheeler G."/>
            <person name="Dacks J.B."/>
            <person name="Delwiche C.F."/>
            <person name="Dyhrman S.T."/>
            <person name="Glockner G."/>
            <person name="John U."/>
            <person name="Richards T."/>
            <person name="Worden A.Z."/>
            <person name="Zhang X."/>
            <person name="Grigoriev I.V."/>
            <person name="Allen A.E."/>
            <person name="Bidle K."/>
            <person name="Borodovsky M."/>
            <person name="Bowler C."/>
            <person name="Brownlee C."/>
            <person name="Cock J.M."/>
            <person name="Elias M."/>
            <person name="Gladyshev V.N."/>
            <person name="Groth M."/>
            <person name="Guda C."/>
            <person name="Hadaegh A."/>
            <person name="Iglesias-Rodriguez M.D."/>
            <person name="Jenkins J."/>
            <person name="Jones B.M."/>
            <person name="Lawson T."/>
            <person name="Leese F."/>
            <person name="Lindquist E."/>
            <person name="Lobanov A."/>
            <person name="Lomsadze A."/>
            <person name="Malik S.B."/>
            <person name="Marsh M.E."/>
            <person name="Mackinder L."/>
            <person name="Mock T."/>
            <person name="Mueller-Roeber B."/>
            <person name="Pagarete A."/>
            <person name="Parker M."/>
            <person name="Probert I."/>
            <person name="Quesneville H."/>
            <person name="Raines C."/>
            <person name="Rensing S.A."/>
            <person name="Riano-Pachon D.M."/>
            <person name="Richier S."/>
            <person name="Rokitta S."/>
            <person name="Shiraiwa Y."/>
            <person name="Soanes D.M."/>
            <person name="van der Giezen M."/>
            <person name="Wahlund T.M."/>
            <person name="Williams B."/>
            <person name="Wilson W."/>
            <person name="Wolfe G."/>
            <person name="Wurch L.L."/>
        </authorList>
    </citation>
    <scope>NUCLEOTIDE SEQUENCE</scope>
</reference>
<reference evidence="2" key="2">
    <citation type="submission" date="2024-10" db="UniProtKB">
        <authorList>
            <consortium name="EnsemblProtists"/>
        </authorList>
    </citation>
    <scope>IDENTIFICATION</scope>
</reference>
<dbReference type="InterPro" id="IPR036394">
    <property type="entry name" value="Ribosomal_uL22_sf"/>
</dbReference>
<dbReference type="HOGENOM" id="CLU_1232664_0_0_1"/>
<dbReference type="AlphaFoldDB" id="A0A0D3J4Z1"/>